<dbReference type="InterPro" id="IPR038740">
    <property type="entry name" value="BioF2-like_GNAT_dom"/>
</dbReference>
<dbReference type="PANTHER" id="PTHR36174:SF1">
    <property type="entry name" value="LIPID II:GLYCINE GLYCYLTRANSFERASE"/>
    <property type="match status" value="1"/>
</dbReference>
<dbReference type="KEGG" id="pbr:PB2503_10539"/>
<organism evidence="2 3">
    <name type="scientific">Parvularcula bermudensis (strain ATCC BAA-594 / HTCC2503 / KCTC 12087)</name>
    <dbReference type="NCBI Taxonomy" id="314260"/>
    <lineage>
        <taxon>Bacteria</taxon>
        <taxon>Pseudomonadati</taxon>
        <taxon>Pseudomonadota</taxon>
        <taxon>Alphaproteobacteria</taxon>
        <taxon>Parvularculales</taxon>
        <taxon>Parvularculaceae</taxon>
        <taxon>Parvularcula</taxon>
    </lineage>
</organism>
<feature type="domain" description="N-acetyltransferase" evidence="1">
    <location>
        <begin position="5"/>
        <end position="157"/>
    </location>
</feature>
<evidence type="ECO:0000313" key="2">
    <source>
        <dbReference type="EMBL" id="ADM10159.1"/>
    </source>
</evidence>
<dbReference type="NCBIfam" id="TIGR03019">
    <property type="entry name" value="pepcterm_femAB"/>
    <property type="match status" value="1"/>
</dbReference>
<dbReference type="STRING" id="314260.PB2503_10539"/>
<dbReference type="PANTHER" id="PTHR36174">
    <property type="entry name" value="LIPID II:GLYCINE GLYCYLTRANSFERASE"/>
    <property type="match status" value="1"/>
</dbReference>
<dbReference type="EMBL" id="CP002156">
    <property type="protein sequence ID" value="ADM10159.1"/>
    <property type="molecule type" value="Genomic_DNA"/>
</dbReference>
<dbReference type="InterPro" id="IPR000182">
    <property type="entry name" value="GNAT_dom"/>
</dbReference>
<dbReference type="InterPro" id="IPR016181">
    <property type="entry name" value="Acyl_CoA_acyltransferase"/>
</dbReference>
<proteinExistence type="predicted"/>
<dbReference type="InterPro" id="IPR017469">
    <property type="entry name" value="PEP-CTERM_FemAB-rel"/>
</dbReference>
<name>E0TGM7_PARBH</name>
<dbReference type="InterPro" id="IPR050644">
    <property type="entry name" value="PG_Glycine_Bridge_Synth"/>
</dbReference>
<dbReference type="PROSITE" id="PS51186">
    <property type="entry name" value="GNAT"/>
    <property type="match status" value="1"/>
</dbReference>
<reference evidence="2 3" key="2">
    <citation type="journal article" date="2011" name="J. Bacteriol.">
        <title>Complete genome sequence of strain HTCC2503T of Parvularcula bermudensis, the type species of the order "Parvularculales" in the class Alphaproteobacteria.</title>
        <authorList>
            <person name="Oh H.M."/>
            <person name="Kang I."/>
            <person name="Vergin K.L."/>
            <person name="Kang D."/>
            <person name="Rhee K.H."/>
            <person name="Giovannoni S.J."/>
            <person name="Cho J.C."/>
        </authorList>
    </citation>
    <scope>NUCLEOTIDE SEQUENCE [LARGE SCALE GENOMIC DNA]</scope>
    <source>
        <strain evidence="3">ATCC BAA-594 / HTCC2503 / KCTC 12087</strain>
    </source>
</reference>
<dbReference type="OrthoDB" id="9773932at2"/>
<dbReference type="HOGENOM" id="CLU_042156_0_0_5"/>
<accession>E0TGM7</accession>
<dbReference type="Proteomes" id="UP000001302">
    <property type="component" value="Chromosome"/>
</dbReference>
<dbReference type="RefSeq" id="WP_013301133.1">
    <property type="nucleotide sequence ID" value="NC_014414.1"/>
</dbReference>
<reference evidence="3" key="1">
    <citation type="submission" date="2010-08" db="EMBL/GenBank/DDBJ databases">
        <title>Genome sequence of Parvularcula bermudensis HTCC2503.</title>
        <authorList>
            <person name="Kang D.-M."/>
            <person name="Oh H.-M."/>
            <person name="Cho J.-C."/>
        </authorList>
    </citation>
    <scope>NUCLEOTIDE SEQUENCE [LARGE SCALE GENOMIC DNA]</scope>
    <source>
        <strain evidence="3">ATCC BAA-594 / HTCC2503 / KCTC 12087</strain>
    </source>
</reference>
<evidence type="ECO:0000313" key="3">
    <source>
        <dbReference type="Proteomes" id="UP000001302"/>
    </source>
</evidence>
<sequence>MTNGLTIRRAGPEDAQRWDDYVATSGSFFHRWGWGAAAQSVYGHEAVYLLAERGGRIVGGLPLIDRRSCLLGRALISVGFTTGGGVLAERQSDGLALLEAAEGEARDRGAGYIELRSPFGTADLWAEKTDIYEGFETAIISDEADRLKSIPRKKRADIRKAIAAAKNGDLTLSHNEDLGLFWQHFAIAQRDLGTPVFPARWLTSLKAAFGEDMSCTIIRSNDAPLAGVVTYRHRRTYHLYHAFVSPAARRTHAGDYLYWSMMGKAASEGIETFDLGRSKRGTGSHAYKTYWGFVPQPLIYQYRMMNGGPLPNVNPHNPKFALFAAGWKHLPLPVARHLGPVLAGHLA</sequence>
<dbReference type="SUPFAM" id="SSF55729">
    <property type="entry name" value="Acyl-CoA N-acyltransferases (Nat)"/>
    <property type="match status" value="2"/>
</dbReference>
<dbReference type="eggNOG" id="COG5653">
    <property type="taxonomic scope" value="Bacteria"/>
</dbReference>
<dbReference type="Pfam" id="PF13480">
    <property type="entry name" value="Acetyltransf_6"/>
    <property type="match status" value="1"/>
</dbReference>
<gene>
    <name evidence="2" type="ordered locus">PB2503_10539</name>
</gene>
<dbReference type="GO" id="GO:0016747">
    <property type="term" value="F:acyltransferase activity, transferring groups other than amino-acyl groups"/>
    <property type="evidence" value="ECO:0007669"/>
    <property type="project" value="InterPro"/>
</dbReference>
<protein>
    <recommendedName>
        <fullName evidence="1">N-acetyltransferase domain-containing protein</fullName>
    </recommendedName>
</protein>
<dbReference type="AlphaFoldDB" id="E0TGM7"/>
<dbReference type="Gene3D" id="3.40.630.30">
    <property type="match status" value="2"/>
</dbReference>
<keyword evidence="3" id="KW-1185">Reference proteome</keyword>
<evidence type="ECO:0000259" key="1">
    <source>
        <dbReference type="PROSITE" id="PS51186"/>
    </source>
</evidence>